<dbReference type="AlphaFoldDB" id="A0AAD7V340"/>
<comment type="caution">
    <text evidence="1">The sequence shown here is derived from an EMBL/GenBank/DDBJ whole genome shotgun (WGS) entry which is preliminary data.</text>
</comment>
<proteinExistence type="predicted"/>
<dbReference type="RefSeq" id="XP_058342868.1">
    <property type="nucleotide sequence ID" value="XM_058486511.1"/>
</dbReference>
<evidence type="ECO:0000313" key="2">
    <source>
        <dbReference type="Proteomes" id="UP001234581"/>
    </source>
</evidence>
<keyword evidence="2" id="KW-1185">Reference proteome</keyword>
<reference evidence="1 2" key="1">
    <citation type="submission" date="2023-03" db="EMBL/GenBank/DDBJ databases">
        <title>Genome sequence of Lichtheimia ornata CBS 291.66.</title>
        <authorList>
            <person name="Mohabir J.T."/>
            <person name="Shea T.P."/>
            <person name="Kurbessoian T."/>
            <person name="Berby B."/>
            <person name="Fontaine J."/>
            <person name="Livny J."/>
            <person name="Gnirke A."/>
            <person name="Stajich J.E."/>
            <person name="Cuomo C.A."/>
        </authorList>
    </citation>
    <scope>NUCLEOTIDE SEQUENCE [LARGE SCALE GENOMIC DNA]</scope>
    <source>
        <strain evidence="1">CBS 291.66</strain>
    </source>
</reference>
<dbReference type="Proteomes" id="UP001234581">
    <property type="component" value="Unassembled WGS sequence"/>
</dbReference>
<accession>A0AAD7V340</accession>
<dbReference type="GeneID" id="83213894"/>
<sequence length="101" mass="11380">MIAKYCWMSLDNCLWCIFYTGQPTHVSDEWAVSATSDSMHIIGAISTFIPSSGAFHYLQFGEPPETQVSYRLIMSATRSRFLSLASASFRSFGGSDYRQFL</sequence>
<organism evidence="1 2">
    <name type="scientific">Lichtheimia ornata</name>
    <dbReference type="NCBI Taxonomy" id="688661"/>
    <lineage>
        <taxon>Eukaryota</taxon>
        <taxon>Fungi</taxon>
        <taxon>Fungi incertae sedis</taxon>
        <taxon>Mucoromycota</taxon>
        <taxon>Mucoromycotina</taxon>
        <taxon>Mucoromycetes</taxon>
        <taxon>Mucorales</taxon>
        <taxon>Lichtheimiaceae</taxon>
        <taxon>Lichtheimia</taxon>
    </lineage>
</organism>
<name>A0AAD7V340_9FUNG</name>
<gene>
    <name evidence="1" type="ORF">O0I10_006483</name>
</gene>
<dbReference type="EMBL" id="JARTCD010000028">
    <property type="protein sequence ID" value="KAJ8657955.1"/>
    <property type="molecule type" value="Genomic_DNA"/>
</dbReference>
<evidence type="ECO:0000313" key="1">
    <source>
        <dbReference type="EMBL" id="KAJ8657955.1"/>
    </source>
</evidence>
<protein>
    <submittedName>
        <fullName evidence="1">Uncharacterized protein</fullName>
    </submittedName>
</protein>